<protein>
    <recommendedName>
        <fullName evidence="1">UPF0311 protein AS52_00371</fullName>
    </recommendedName>
</protein>
<dbReference type="AlphaFoldDB" id="A0A806U0F9"/>
<reference evidence="2 3" key="1">
    <citation type="submission" date="2015-01" db="EMBL/GenBank/DDBJ databases">
        <title>Genome sequence of bacillus megaterium Q3.</title>
        <authorList>
            <person name="Wang Y."/>
            <person name="Luo K."/>
            <person name="Bai L."/>
            <person name="Luo F."/>
        </authorList>
    </citation>
    <scope>NUCLEOTIDE SEQUENCE [LARGE SCALE GENOMIC DNA]</scope>
    <source>
        <strain evidence="2 3">Q3</strain>
    </source>
</reference>
<dbReference type="RefSeq" id="WP_028412450.1">
    <property type="nucleotide sequence ID" value="NZ_CP010586.1"/>
</dbReference>
<dbReference type="Proteomes" id="UP000036410">
    <property type="component" value="Chromosome"/>
</dbReference>
<accession>A0A806U0F9</accession>
<evidence type="ECO:0000313" key="3">
    <source>
        <dbReference type="Proteomes" id="UP000036410"/>
    </source>
</evidence>
<dbReference type="Gene3D" id="2.40.160.20">
    <property type="match status" value="1"/>
</dbReference>
<dbReference type="HAMAP" id="MF_00775">
    <property type="entry name" value="UPF0311"/>
    <property type="match status" value="1"/>
</dbReference>
<dbReference type="GeneID" id="48011034"/>
<dbReference type="PANTHER" id="PTHR37315">
    <property type="entry name" value="UPF0311 PROTEIN BLR7842"/>
    <property type="match status" value="1"/>
</dbReference>
<proteinExistence type="inferred from homology"/>
<evidence type="ECO:0000313" key="2">
    <source>
        <dbReference type="EMBL" id="AKP75383.1"/>
    </source>
</evidence>
<sequence>MIEPGLKKIATFTINVGTPVVIGHTGLGKKQFIPIKSGTADGEIKGLILPSGADSQIIRWDGRVDLSARYVIQTEDDELIYIENNGIRQVSEEFREQAAEGEIIPPEHVYFRTIPVFETGSAKYKWLQDRMFIGAAVRNPESVVLDIYEVL</sequence>
<dbReference type="EMBL" id="CP010586">
    <property type="protein sequence ID" value="AKP75383.1"/>
    <property type="molecule type" value="Genomic_DNA"/>
</dbReference>
<dbReference type="Pfam" id="PF11578">
    <property type="entry name" value="DUF3237"/>
    <property type="match status" value="1"/>
</dbReference>
<name>A0A806U0F9_PRIMG</name>
<evidence type="ECO:0000256" key="1">
    <source>
        <dbReference type="HAMAP-Rule" id="MF_00775"/>
    </source>
</evidence>
<comment type="similarity">
    <text evidence="1">Belongs to the UPF0311 family.</text>
</comment>
<dbReference type="PANTHER" id="PTHR37315:SF1">
    <property type="entry name" value="UPF0311 PROTEIN BLR7842"/>
    <property type="match status" value="1"/>
</dbReference>
<dbReference type="InterPro" id="IPR020915">
    <property type="entry name" value="UPF0311"/>
</dbReference>
<gene>
    <name evidence="2" type="ORF">AS52_00371</name>
</gene>
<organism evidence="2 3">
    <name type="scientific">Priestia megaterium Q3</name>
    <dbReference type="NCBI Taxonomy" id="1452722"/>
    <lineage>
        <taxon>Bacteria</taxon>
        <taxon>Bacillati</taxon>
        <taxon>Bacillota</taxon>
        <taxon>Bacilli</taxon>
        <taxon>Bacillales</taxon>
        <taxon>Bacillaceae</taxon>
        <taxon>Priestia</taxon>
    </lineage>
</organism>